<dbReference type="RefSeq" id="WP_014679091.1">
    <property type="nucleotide sequence ID" value="NC_017770.1"/>
</dbReference>
<accession>H8KPG5</accession>
<keyword evidence="2" id="KW-1185">Reference proteome</keyword>
<dbReference type="eggNOG" id="COG1011">
    <property type="taxonomic scope" value="Bacteria"/>
</dbReference>
<dbReference type="SFLD" id="SFLDG01129">
    <property type="entry name" value="C1.5:_HAD__Beta-PGM__Phosphata"/>
    <property type="match status" value="1"/>
</dbReference>
<organism evidence="1 2">
    <name type="scientific">Solitalea canadensis (strain ATCC 29591 / DSM 3403 / JCM 21819 / LMG 8368 / NBRC 15130 / NCIMB 12057 / USAM 9D)</name>
    <name type="common">Flexibacter canadensis</name>
    <dbReference type="NCBI Taxonomy" id="929556"/>
    <lineage>
        <taxon>Bacteria</taxon>
        <taxon>Pseudomonadati</taxon>
        <taxon>Bacteroidota</taxon>
        <taxon>Sphingobacteriia</taxon>
        <taxon>Sphingobacteriales</taxon>
        <taxon>Sphingobacteriaceae</taxon>
        <taxon>Solitalea</taxon>
    </lineage>
</organism>
<dbReference type="Gene3D" id="1.10.150.240">
    <property type="entry name" value="Putative phosphatase, domain 2"/>
    <property type="match status" value="1"/>
</dbReference>
<name>H8KPG5_SOLCM</name>
<dbReference type="InterPro" id="IPR006439">
    <property type="entry name" value="HAD-SF_hydro_IA"/>
</dbReference>
<dbReference type="InterPro" id="IPR023214">
    <property type="entry name" value="HAD_sf"/>
</dbReference>
<dbReference type="CDD" id="cd02603">
    <property type="entry name" value="HAD_sEH-N_like"/>
    <property type="match status" value="1"/>
</dbReference>
<dbReference type="Proteomes" id="UP000007590">
    <property type="component" value="Chromosome"/>
</dbReference>
<dbReference type="SFLD" id="SFLDS00003">
    <property type="entry name" value="Haloacid_Dehalogenase"/>
    <property type="match status" value="1"/>
</dbReference>
<dbReference type="KEGG" id="scn:Solca_0739"/>
<reference evidence="1" key="1">
    <citation type="submission" date="2012-02" db="EMBL/GenBank/DDBJ databases">
        <title>The complete genome of Solitalea canadensis DSM 3403.</title>
        <authorList>
            <consortium name="US DOE Joint Genome Institute (JGI-PGF)"/>
            <person name="Lucas S."/>
            <person name="Copeland A."/>
            <person name="Lapidus A."/>
            <person name="Glavina del Rio T."/>
            <person name="Dalin E."/>
            <person name="Tice H."/>
            <person name="Bruce D."/>
            <person name="Goodwin L."/>
            <person name="Pitluck S."/>
            <person name="Peters L."/>
            <person name="Ovchinnikova G."/>
            <person name="Lu M."/>
            <person name="Kyrpides N."/>
            <person name="Mavromatis K."/>
            <person name="Ivanova N."/>
            <person name="Brettin T."/>
            <person name="Detter J.C."/>
            <person name="Han C."/>
            <person name="Larimer F."/>
            <person name="Land M."/>
            <person name="Hauser L."/>
            <person name="Markowitz V."/>
            <person name="Cheng J.-F."/>
            <person name="Hugenholtz P."/>
            <person name="Woyke T."/>
            <person name="Wu D."/>
            <person name="Spring S."/>
            <person name="Schroeder M."/>
            <person name="Kopitz M."/>
            <person name="Brambilla E."/>
            <person name="Klenk H.-P."/>
            <person name="Eisen J.A."/>
        </authorList>
    </citation>
    <scope>NUCLEOTIDE SEQUENCE</scope>
    <source>
        <strain evidence="1">DSM 3403</strain>
    </source>
</reference>
<proteinExistence type="predicted"/>
<evidence type="ECO:0000313" key="1">
    <source>
        <dbReference type="EMBL" id="AFD05863.1"/>
    </source>
</evidence>
<dbReference type="PANTHER" id="PTHR43611">
    <property type="entry name" value="ALPHA-D-GLUCOSE 1-PHOSPHATE PHOSPHATASE"/>
    <property type="match status" value="1"/>
</dbReference>
<dbReference type="STRING" id="929556.Solca_0739"/>
<dbReference type="EMBL" id="CP003349">
    <property type="protein sequence ID" value="AFD05863.1"/>
    <property type="molecule type" value="Genomic_DNA"/>
</dbReference>
<dbReference type="PANTHER" id="PTHR43611:SF3">
    <property type="entry name" value="FLAVIN MONONUCLEOTIDE HYDROLASE 1, CHLOROPLATIC"/>
    <property type="match status" value="1"/>
</dbReference>
<evidence type="ECO:0000313" key="2">
    <source>
        <dbReference type="Proteomes" id="UP000007590"/>
    </source>
</evidence>
<dbReference type="Gene3D" id="3.40.50.1000">
    <property type="entry name" value="HAD superfamily/HAD-like"/>
    <property type="match status" value="1"/>
</dbReference>
<dbReference type="InterPro" id="IPR036412">
    <property type="entry name" value="HAD-like_sf"/>
</dbReference>
<gene>
    <name evidence="1" type="ordered locus">Solca_0739</name>
</gene>
<sequence length="206" mass="23768">MKNIKNIIFDYGNVIFAIDFERTSQAFKKLGLTNVDEIYGHKAQEDFFDQLDRGEISAEEFVNAIQKFAPQATSEQIIEAWNSLLIGIDDGNLDLLLKIKEKYRSFLLSNNNEIHYAWIINYLKEKWNIDDMSGYFEKDYYSHFMKLRKPDAEIFNVVLENHGLIPEETLFIDDSPQHLATAAKLGLKTRLVAPGEPLSEVLAPYL</sequence>
<dbReference type="SUPFAM" id="SSF56784">
    <property type="entry name" value="HAD-like"/>
    <property type="match status" value="1"/>
</dbReference>
<dbReference type="NCBIfam" id="TIGR01509">
    <property type="entry name" value="HAD-SF-IA-v3"/>
    <property type="match status" value="1"/>
</dbReference>
<dbReference type="HOGENOM" id="CLU_045011_9_5_10"/>
<dbReference type="Pfam" id="PF00702">
    <property type="entry name" value="Hydrolase"/>
    <property type="match status" value="1"/>
</dbReference>
<dbReference type="InterPro" id="IPR023198">
    <property type="entry name" value="PGP-like_dom2"/>
</dbReference>
<dbReference type="OrthoDB" id="9797415at2"/>
<dbReference type="AlphaFoldDB" id="H8KPG5"/>
<protein>
    <submittedName>
        <fullName evidence="1">Haloacid dehalogenase superfamily protein, subfamily IA, variant 3 with third motif having DD or ED</fullName>
    </submittedName>
</protein>